<accession>A0ACD6B904</accession>
<reference evidence="1" key="1">
    <citation type="submission" date="2017-09" db="EMBL/GenBank/DDBJ databases">
        <authorList>
            <person name="Burns B."/>
            <person name="Farris L."/>
            <person name="Stanley M."/>
            <person name="Wright P."/>
            <person name="Sargent R."/>
            <person name="Kent S."/>
            <person name="Harvey A."/>
            <person name="Flowers J."/>
            <person name="McGinnis R."/>
            <person name="Kernodle S.A."/>
            <person name="Stevens A."/>
            <person name="McDonough M."/>
            <person name="Edwards M."/>
            <person name="Hodge J."/>
            <person name="Cafferty E."/>
            <person name="Campbell K."/>
            <person name="Hastings A."/>
            <person name="McDaniel T."/>
            <person name="Mason A."/>
            <person name="Stephens K."/>
            <person name="Gainey M.D."/>
            <person name="Wallen J.R."/>
            <person name="Eckardt M.A."/>
            <person name="Klyczek K."/>
            <person name="Garlena R.A."/>
            <person name="Russell D.A."/>
            <person name="Pope W.H."/>
            <person name="Jacobs-Sera D."/>
            <person name="Hendrix R.W."/>
            <person name="Hatfull G.F."/>
        </authorList>
    </citation>
    <scope>NUCLEOTIDE SEQUENCE</scope>
</reference>
<reference evidence="2 3" key="2">
    <citation type="journal article" date="2022" name="Nat. Commun.">
        <title>A monomeric mycobacteriophage immunity repressor utilizes two domains to recognize an asymmetric DNA sequence.</title>
        <authorList>
            <person name="McGinnis R.J."/>
            <person name="Brambley C.A."/>
            <person name="Stamey B."/>
            <person name="Green W.C."/>
            <person name="Gragg K.N."/>
            <person name="Cafferty E.R."/>
            <person name="Terwilliger T.C."/>
            <person name="Hammel M."/>
            <person name="Hollis T.J."/>
            <person name="Miller J.M."/>
            <person name="Gainey M.D."/>
            <person name="Wallen J.R."/>
        </authorList>
    </citation>
    <scope>X-RAY CRYSTALLOGRAPHY (2.79 ANGSTROMS) OF 1-183</scope>
</reference>
<protein>
    <submittedName>
        <fullName evidence="1">Immunity repressor</fullName>
    </submittedName>
</protein>
<gene>
    <name evidence="1" type="ORF">SEA_TIPSYTHETREX_75</name>
</gene>
<organism evidence="1">
    <name type="scientific">Mycobacterium phage TipsytheTRex</name>
    <dbReference type="NCBI Taxonomy" id="2041553"/>
    <lineage>
        <taxon>Viruses</taxon>
        <taxon>Duplodnaviria</taxon>
        <taxon>Heunggongvirae</taxon>
        <taxon>Uroviricota</taxon>
        <taxon>Caudoviricetes</taxon>
        <taxon>Fromanvirus</taxon>
    </lineage>
</organism>
<dbReference type="PDB" id="7R6R">
    <property type="method" value="X-ray"/>
    <property type="resolution" value="3.13 A"/>
    <property type="chains" value="A=1-183"/>
</dbReference>
<keyword evidence="2 3" id="KW-0002">3D-structure</keyword>
<evidence type="ECO:0000313" key="1">
    <source>
        <dbReference type="EMBL" id="ATN92204.1"/>
    </source>
</evidence>
<dbReference type="EMBL" id="MF919536">
    <property type="protein sequence ID" value="ATN92204.1"/>
    <property type="molecule type" value="Genomic_DNA"/>
</dbReference>
<name>A0ACD6B904_9CAUD</name>
<sequence length="183" mass="21438">MSGKIQHKAVVPAPSRIPLTLSEIEDLRRKGFNQTEIAELYGVTRQAVSWHKKTYGGRLTTRQIVQQNWPWDTRKPHDKSKAFQRLRDHGEYMRVGSFRTMSEDKKKRLLSWWKMLRDNDLVLEFDPSIEPYEGMAGGGFRYVPRDISDDDLLIRVNEHTQLTAEGELLWSWPDDIEELLSEP</sequence>
<proteinExistence type="evidence at protein level"/>
<dbReference type="PDB" id="7TZ1">
    <property type="method" value="X-ray"/>
    <property type="resolution" value="2.79 A"/>
    <property type="chains" value="A=1-183"/>
</dbReference>
<accession>A0A2D1GKF7</accession>
<evidence type="ECO:0007829" key="3">
    <source>
        <dbReference type="PDB" id="7TZ1"/>
    </source>
</evidence>
<evidence type="ECO:0007829" key="2">
    <source>
        <dbReference type="PDB" id="7R6R"/>
    </source>
</evidence>